<evidence type="ECO:0000313" key="4">
    <source>
        <dbReference type="Proteomes" id="UP001180840"/>
    </source>
</evidence>
<dbReference type="Proteomes" id="UP001180840">
    <property type="component" value="Unassembled WGS sequence"/>
</dbReference>
<dbReference type="RefSeq" id="WP_290197686.1">
    <property type="nucleotide sequence ID" value="NZ_CP047654.1"/>
</dbReference>
<dbReference type="InterPro" id="IPR025557">
    <property type="entry name" value="DUF4282"/>
</dbReference>
<dbReference type="EMBL" id="JAVDXZ010000001">
    <property type="protein sequence ID" value="MDR7328683.1"/>
    <property type="molecule type" value="Genomic_DNA"/>
</dbReference>
<sequence length="190" mass="20453">MTTPPYGTDTNDADNPYASGPSLGAPQNSPDSPYGTSWHSPDAKAPASRPAPTGASYAYTRGAALQGPYPAVTLTAEDARESRRGRQPGEGFFSALLDLNFEQFVSVKYAKFIYTLLLLLIGLALVFLWLIPAVTAFSEGIMVGFAVLLLGWIPVAVVGLFQLIVVRILLEFVIATVRTSENTSKLLEDR</sequence>
<dbReference type="Pfam" id="PF14110">
    <property type="entry name" value="DUF4282"/>
    <property type="match status" value="1"/>
</dbReference>
<feature type="compositionally biased region" description="Polar residues" evidence="1">
    <location>
        <begin position="1"/>
        <end position="10"/>
    </location>
</feature>
<protein>
    <submittedName>
        <fullName evidence="3">Membrane protein</fullName>
    </submittedName>
</protein>
<feature type="transmembrane region" description="Helical" evidence="2">
    <location>
        <begin position="112"/>
        <end position="131"/>
    </location>
</feature>
<reference evidence="3" key="1">
    <citation type="submission" date="2023-07" db="EMBL/GenBank/DDBJ databases">
        <title>Sequencing the genomes of 1000 actinobacteria strains.</title>
        <authorList>
            <person name="Klenk H.-P."/>
        </authorList>
    </citation>
    <scope>NUCLEOTIDE SEQUENCE</scope>
    <source>
        <strain evidence="3">DSM 107476</strain>
    </source>
</reference>
<keyword evidence="4" id="KW-1185">Reference proteome</keyword>
<feature type="transmembrane region" description="Helical" evidence="2">
    <location>
        <begin position="143"/>
        <end position="170"/>
    </location>
</feature>
<keyword evidence="2" id="KW-1133">Transmembrane helix</keyword>
<keyword evidence="2" id="KW-0472">Membrane</keyword>
<evidence type="ECO:0000256" key="2">
    <source>
        <dbReference type="SAM" id="Phobius"/>
    </source>
</evidence>
<feature type="compositionally biased region" description="Polar residues" evidence="1">
    <location>
        <begin position="25"/>
        <end position="39"/>
    </location>
</feature>
<accession>A0ABU1ZXQ4</accession>
<comment type="caution">
    <text evidence="3">The sequence shown here is derived from an EMBL/GenBank/DDBJ whole genome shotgun (WGS) entry which is preliminary data.</text>
</comment>
<evidence type="ECO:0000256" key="1">
    <source>
        <dbReference type="SAM" id="MobiDB-lite"/>
    </source>
</evidence>
<organism evidence="3 4">
    <name type="scientific">Corynebacterium guangdongense</name>
    <dbReference type="NCBI Taxonomy" id="1783348"/>
    <lineage>
        <taxon>Bacteria</taxon>
        <taxon>Bacillati</taxon>
        <taxon>Actinomycetota</taxon>
        <taxon>Actinomycetes</taxon>
        <taxon>Mycobacteriales</taxon>
        <taxon>Corynebacteriaceae</taxon>
        <taxon>Corynebacterium</taxon>
    </lineage>
</organism>
<name>A0ABU1ZXQ4_9CORY</name>
<gene>
    <name evidence="3" type="ORF">J2S39_000359</name>
</gene>
<keyword evidence="2" id="KW-0812">Transmembrane</keyword>
<proteinExistence type="predicted"/>
<evidence type="ECO:0000313" key="3">
    <source>
        <dbReference type="EMBL" id="MDR7328683.1"/>
    </source>
</evidence>
<feature type="region of interest" description="Disordered" evidence="1">
    <location>
        <begin position="1"/>
        <end position="54"/>
    </location>
</feature>